<evidence type="ECO:0000256" key="6">
    <source>
        <dbReference type="ARBA" id="ARBA00023306"/>
    </source>
</evidence>
<feature type="compositionally biased region" description="Polar residues" evidence="8">
    <location>
        <begin position="1051"/>
        <end position="1061"/>
    </location>
</feature>
<dbReference type="OrthoDB" id="10006270at2759"/>
<organism evidence="9 10">
    <name type="scientific">Nitzschia inconspicua</name>
    <dbReference type="NCBI Taxonomy" id="303405"/>
    <lineage>
        <taxon>Eukaryota</taxon>
        <taxon>Sar</taxon>
        <taxon>Stramenopiles</taxon>
        <taxon>Ochrophyta</taxon>
        <taxon>Bacillariophyta</taxon>
        <taxon>Bacillariophyceae</taxon>
        <taxon>Bacillariophycidae</taxon>
        <taxon>Bacillariales</taxon>
        <taxon>Bacillariaceae</taxon>
        <taxon>Nitzschia</taxon>
    </lineage>
</organism>
<dbReference type="Pfam" id="PF12895">
    <property type="entry name" value="ANAPC3"/>
    <property type="match status" value="1"/>
</dbReference>
<proteinExistence type="predicted"/>
<dbReference type="InterPro" id="IPR019734">
    <property type="entry name" value="TPR_rpt"/>
</dbReference>
<name>A0A9K3KX75_9STRA</name>
<feature type="repeat" description="TPR" evidence="7">
    <location>
        <begin position="776"/>
        <end position="809"/>
    </location>
</feature>
<dbReference type="GO" id="GO:0051301">
    <property type="term" value="P:cell division"/>
    <property type="evidence" value="ECO:0007669"/>
    <property type="project" value="UniProtKB-KW"/>
</dbReference>
<evidence type="ECO:0000313" key="9">
    <source>
        <dbReference type="EMBL" id="KAG7351602.1"/>
    </source>
</evidence>
<dbReference type="PROSITE" id="PS50005">
    <property type="entry name" value="TPR"/>
    <property type="match status" value="2"/>
</dbReference>
<dbReference type="GO" id="GO:0016567">
    <property type="term" value="P:protein ubiquitination"/>
    <property type="evidence" value="ECO:0007669"/>
    <property type="project" value="TreeGrafter"/>
</dbReference>
<evidence type="ECO:0000256" key="3">
    <source>
        <dbReference type="ARBA" id="ARBA00022776"/>
    </source>
</evidence>
<dbReference type="AlphaFoldDB" id="A0A9K3KX75"/>
<feature type="region of interest" description="Disordered" evidence="8">
    <location>
        <begin position="1"/>
        <end position="24"/>
    </location>
</feature>
<dbReference type="GO" id="GO:0045842">
    <property type="term" value="P:positive regulation of mitotic metaphase/anaphase transition"/>
    <property type="evidence" value="ECO:0007669"/>
    <property type="project" value="TreeGrafter"/>
</dbReference>
<dbReference type="GO" id="GO:0005737">
    <property type="term" value="C:cytoplasm"/>
    <property type="evidence" value="ECO:0007669"/>
    <property type="project" value="TreeGrafter"/>
</dbReference>
<feature type="region of interest" description="Disordered" evidence="8">
    <location>
        <begin position="69"/>
        <end position="114"/>
    </location>
</feature>
<keyword evidence="4" id="KW-0833">Ubl conjugation pathway</keyword>
<sequence length="1080" mass="116084">MNHHTAGSFFPATTPSPAIGVGNATTTTTTTVAAATTTTTTTTPTSATTNSTIGYRMGHGLVQARISPMNHPSSQQKRRFFSPNQPSSSTSASTNRNATASTTPRLNDPSHAAAAAATGITTSASTTTAAAAAGGVTVTTTPLILHGINITHLRSLTQSCLGNNNNNNSNHNNSHTTAPVAASSPSPSMAVFFASIVYSKTKQWDDAFIYAQALINNGQHKRAVQWIHQVGLLTCYSHHHIHNDEYSSSSSESLQILQLESILLAATALAAIQDWNAILTLLEETQYYTTVVPTTATTATTTATSLDDDDDIAWQQLAQAISNINVNSISSTTTTTTTIHPLARICSLRGRAYSELGHPLRAATYWKKALTIDPLCVDALEGLLDKSVVEPSVALQTVLQLDFSTTSSTTTTNNDPTGSSSSSLDWLRALYLARVHVAAPTGGMVQEGTPAAVALATSMSMDHGIDLSTTTTAAQQQQQQQNPQDDDDDNDDDDNHDEENEPMDSNTAMPLLPLSAQHQQQQHSTTTTTSAAAAAASRNRQSTGSFASAMGSGVSGGGGAVTDAFWHDASSSIQLLTPIPQQPSVADMSAASSSSGIIFFANTTNNNNRSIPGRTSFGETVPEDQPLFQPTGSSSDPILPQLTRNNNNNYSTEAEAALSVLWNKHQLQHSPEVLAMAAQQAFSKYDWKNALRYCQELRKIDPLSQNSNKAAYCHVSTLVQLRQKRSLFRLAHEWVDASPKEARSWFAVGAYYYACQRYHVAQRHFCRATRLDPQCVEAWIAFGASFAACDESDQALASFRAAQRLAPGNHISLLYIGMEYLRTNHLVLAGHFLSAANDSSNGTDALAKSELGVLNMYQKKYDSAIAWFLQALGCSVDLLRKSAKHNPESLLDLDSLGMCIDSVQDEYWESTLFNLSHAYRKQRLYDHAIVCLERCLALKESSSAYSALAYCLHLQAMSLPLSQTDESNALLHQAIDTYHQALSKKPDAAFSSEMLSKALSDALEQTDFFASNQENDAGGNNNNSSSNIDVHDGISGESFASSKLSNRDGGPTSSRLNQSSLWTDDGLSLSVESASDIDMS</sequence>
<feature type="compositionally biased region" description="Low complexity" evidence="8">
    <location>
        <begin position="82"/>
        <end position="104"/>
    </location>
</feature>
<accession>A0A9K3KX75</accession>
<dbReference type="EMBL" id="JAGRRH010000018">
    <property type="protein sequence ID" value="KAG7351602.1"/>
    <property type="molecule type" value="Genomic_DNA"/>
</dbReference>
<keyword evidence="1" id="KW-0132">Cell division</keyword>
<evidence type="ECO:0000256" key="4">
    <source>
        <dbReference type="ARBA" id="ARBA00022786"/>
    </source>
</evidence>
<dbReference type="GO" id="GO:0031145">
    <property type="term" value="P:anaphase-promoting complex-dependent catabolic process"/>
    <property type="evidence" value="ECO:0007669"/>
    <property type="project" value="TreeGrafter"/>
</dbReference>
<keyword evidence="5 7" id="KW-0802">TPR repeat</keyword>
<evidence type="ECO:0000256" key="8">
    <source>
        <dbReference type="SAM" id="MobiDB-lite"/>
    </source>
</evidence>
<protein>
    <submittedName>
        <fullName evidence="9">Expressed tetratricopeptide repeat protein</fullName>
    </submittedName>
</protein>
<dbReference type="PANTHER" id="PTHR12558:SF9">
    <property type="entry name" value="CELL DIVISION CYCLE PROTEIN 16 HOMOLOG"/>
    <property type="match status" value="1"/>
</dbReference>
<evidence type="ECO:0000313" key="10">
    <source>
        <dbReference type="Proteomes" id="UP000693970"/>
    </source>
</evidence>
<dbReference type="SMART" id="SM00028">
    <property type="entry name" value="TPR"/>
    <property type="match status" value="6"/>
</dbReference>
<comment type="caution">
    <text evidence="9">The sequence shown here is derived from an EMBL/GenBank/DDBJ whole genome shotgun (WGS) entry which is preliminary data.</text>
</comment>
<feature type="region of interest" description="Disordered" evidence="8">
    <location>
        <begin position="469"/>
        <end position="539"/>
    </location>
</feature>
<keyword evidence="10" id="KW-1185">Reference proteome</keyword>
<dbReference type="Pfam" id="PF13181">
    <property type="entry name" value="TPR_8"/>
    <property type="match status" value="2"/>
</dbReference>
<feature type="compositionally biased region" description="Acidic residues" evidence="8">
    <location>
        <begin position="484"/>
        <end position="502"/>
    </location>
</feature>
<keyword evidence="2" id="KW-0677">Repeat</keyword>
<dbReference type="Proteomes" id="UP000693970">
    <property type="component" value="Unassembled WGS sequence"/>
</dbReference>
<evidence type="ECO:0000256" key="2">
    <source>
        <dbReference type="ARBA" id="ARBA00022737"/>
    </source>
</evidence>
<dbReference type="GO" id="GO:0005680">
    <property type="term" value="C:anaphase-promoting complex"/>
    <property type="evidence" value="ECO:0007669"/>
    <property type="project" value="TreeGrafter"/>
</dbReference>
<reference evidence="9" key="1">
    <citation type="journal article" date="2021" name="Sci. Rep.">
        <title>Diploid genomic architecture of Nitzschia inconspicua, an elite biomass production diatom.</title>
        <authorList>
            <person name="Oliver A."/>
            <person name="Podell S."/>
            <person name="Pinowska A."/>
            <person name="Traller J.C."/>
            <person name="Smith S.R."/>
            <person name="McClure R."/>
            <person name="Beliaev A."/>
            <person name="Bohutskyi P."/>
            <person name="Hill E.A."/>
            <person name="Rabines A."/>
            <person name="Zheng H."/>
            <person name="Allen L.Z."/>
            <person name="Kuo A."/>
            <person name="Grigoriev I.V."/>
            <person name="Allen A.E."/>
            <person name="Hazlebeck D."/>
            <person name="Allen E.E."/>
        </authorList>
    </citation>
    <scope>NUCLEOTIDE SEQUENCE</scope>
    <source>
        <strain evidence="9">Hildebrandi</strain>
    </source>
</reference>
<gene>
    <name evidence="9" type="ORF">IV203_010962</name>
</gene>
<feature type="repeat" description="TPR" evidence="7">
    <location>
        <begin position="742"/>
        <end position="775"/>
    </location>
</feature>
<keyword evidence="6" id="KW-0131">Cell cycle</keyword>
<reference evidence="9" key="2">
    <citation type="submission" date="2021-04" db="EMBL/GenBank/DDBJ databases">
        <authorList>
            <person name="Podell S."/>
        </authorList>
    </citation>
    <scope>NUCLEOTIDE SEQUENCE</scope>
    <source>
        <strain evidence="9">Hildebrandi</strain>
    </source>
</reference>
<evidence type="ECO:0000256" key="7">
    <source>
        <dbReference type="PROSITE-ProRule" id="PRU00339"/>
    </source>
</evidence>
<feature type="region of interest" description="Disordered" evidence="8">
    <location>
        <begin position="1012"/>
        <end position="1061"/>
    </location>
</feature>
<keyword evidence="3" id="KW-0498">Mitosis</keyword>
<dbReference type="PANTHER" id="PTHR12558">
    <property type="entry name" value="CELL DIVISION CYCLE 16,23,27"/>
    <property type="match status" value="1"/>
</dbReference>
<evidence type="ECO:0000256" key="5">
    <source>
        <dbReference type="ARBA" id="ARBA00022803"/>
    </source>
</evidence>
<evidence type="ECO:0000256" key="1">
    <source>
        <dbReference type="ARBA" id="ARBA00022618"/>
    </source>
</evidence>
<feature type="compositionally biased region" description="Low complexity" evidence="8">
    <location>
        <begin position="515"/>
        <end position="537"/>
    </location>
</feature>